<feature type="active site" description="Proton acceptor" evidence="4">
    <location>
        <position position="85"/>
    </location>
</feature>
<comment type="caution">
    <text evidence="4">Lacks conserved residue(s) required for the propagation of feature annotation.</text>
</comment>
<feature type="binding site" evidence="4">
    <location>
        <position position="81"/>
    </location>
    <ligand>
        <name>shikimate</name>
        <dbReference type="ChEBI" id="CHEBI:36208"/>
    </ligand>
</feature>
<feature type="binding site" evidence="4">
    <location>
        <position position="237"/>
    </location>
    <ligand>
        <name>NADP(+)</name>
        <dbReference type="ChEBI" id="CHEBI:58349"/>
    </ligand>
</feature>
<dbReference type="InterPro" id="IPR022893">
    <property type="entry name" value="Shikimate_DH_fam"/>
</dbReference>
<feature type="binding site" evidence="4">
    <location>
        <position position="97"/>
    </location>
    <ligand>
        <name>NADP(+)</name>
        <dbReference type="ChEBI" id="CHEBI:58349"/>
    </ligand>
</feature>
<keyword evidence="4" id="KW-0521">NADP</keyword>
<accession>A0ABS9W5B2</accession>
<dbReference type="PANTHER" id="PTHR21089">
    <property type="entry name" value="SHIKIMATE DEHYDROGENASE"/>
    <property type="match status" value="1"/>
</dbReference>
<keyword evidence="3 4" id="KW-0057">Aromatic amino acid biosynthesis</keyword>
<dbReference type="CDD" id="cd01065">
    <property type="entry name" value="NAD_bind_Shikimate_DH"/>
    <property type="match status" value="1"/>
</dbReference>
<dbReference type="SUPFAM" id="SSF51735">
    <property type="entry name" value="NAD(P)-binding Rossmann-fold domains"/>
    <property type="match status" value="1"/>
</dbReference>
<comment type="function">
    <text evidence="4">Involved in the biosynthesis of the chorismate, which leads to the biosynthesis of aromatic amino acids. Catalyzes the reversible NADPH linked reduction of 3-dehydroshikimate (DHSA) to yield shikimate (SA).</text>
</comment>
<dbReference type="NCBIfam" id="NF009201">
    <property type="entry name" value="PRK12549.1"/>
    <property type="match status" value="1"/>
</dbReference>
<reference evidence="7 8" key="1">
    <citation type="submission" date="2022-03" db="EMBL/GenBank/DDBJ databases">
        <title>Complete genome analysis of Roseomonas KG 17.1 : a prolific producer of plant growth promoters.</title>
        <authorList>
            <person name="Saadouli I."/>
            <person name="Najjari A."/>
            <person name="Mosbah A."/>
            <person name="Ouzari H.I."/>
        </authorList>
    </citation>
    <scope>NUCLEOTIDE SEQUENCE [LARGE SCALE GENOMIC DNA]</scope>
    <source>
        <strain evidence="7 8">KG17-1</strain>
    </source>
</reference>
<feature type="domain" description="SDH C-terminal" evidence="6">
    <location>
        <begin position="262"/>
        <end position="287"/>
    </location>
</feature>
<feature type="binding site" evidence="4">
    <location>
        <begin position="29"/>
        <end position="31"/>
    </location>
    <ligand>
        <name>shikimate</name>
        <dbReference type="ChEBI" id="CHEBI:36208"/>
    </ligand>
</feature>
<evidence type="ECO:0000256" key="2">
    <source>
        <dbReference type="ARBA" id="ARBA00023002"/>
    </source>
</evidence>
<evidence type="ECO:0000313" key="7">
    <source>
        <dbReference type="EMBL" id="MCI0754469.1"/>
    </source>
</evidence>
<evidence type="ECO:0000259" key="5">
    <source>
        <dbReference type="Pfam" id="PF08501"/>
    </source>
</evidence>
<organism evidence="7 8">
    <name type="scientific">Teichococcus vastitatis</name>
    <dbReference type="NCBI Taxonomy" id="2307076"/>
    <lineage>
        <taxon>Bacteria</taxon>
        <taxon>Pseudomonadati</taxon>
        <taxon>Pseudomonadota</taxon>
        <taxon>Alphaproteobacteria</taxon>
        <taxon>Acetobacterales</taxon>
        <taxon>Roseomonadaceae</taxon>
        <taxon>Roseomonas</taxon>
    </lineage>
</organism>
<protein>
    <recommendedName>
        <fullName evidence="4">Shikimate dehydrogenase (NADP(+))</fullName>
        <shortName evidence="4">SDH</shortName>
        <ecNumber evidence="4">1.1.1.25</ecNumber>
    </recommendedName>
</protein>
<comment type="subunit">
    <text evidence="4">Homodimer.</text>
</comment>
<sequence length="293" mass="30346">MSVSGTAAPPVPPGPACLVGLIGSGIQSSRSPALHEQEATAQGLRLIYRLLDLDVLKLGVEALPALLEAAQRCGFNGLNITHPCKQAVLPLLDEVSEDAGALGAVNTVVFGNGRRIGHNTDHSGFAEGFRRGLPDARMEQVVQLGAGGAGAAVAHAALALGTGRLVLLDSDASRAVALAEQLSARFGAGRAVAGADIAAAMHDADGLIHATPTGMAKYPGLPLPAELLQPHHWVADVVYVPLDTELLRTARRIGCRTVDGGGMAVFQAVGAFRLFTGREPDAERMLRHFAGMD</sequence>
<keyword evidence="4" id="KW-0028">Amino-acid biosynthesis</keyword>
<dbReference type="EC" id="1.1.1.25" evidence="4"/>
<dbReference type="InterPro" id="IPR046346">
    <property type="entry name" value="Aminoacid_DH-like_N_sf"/>
</dbReference>
<evidence type="ECO:0000256" key="3">
    <source>
        <dbReference type="ARBA" id="ARBA00023141"/>
    </source>
</evidence>
<dbReference type="RefSeq" id="WP_241792968.1">
    <property type="nucleotide sequence ID" value="NZ_JALBUU010000004.1"/>
</dbReference>
<dbReference type="PANTHER" id="PTHR21089:SF1">
    <property type="entry name" value="BIFUNCTIONAL 3-DEHYDROQUINATE DEHYDRATASE_SHIKIMATE DEHYDROGENASE, CHLOROPLASTIC"/>
    <property type="match status" value="1"/>
</dbReference>
<feature type="binding site" evidence="4">
    <location>
        <position position="106"/>
    </location>
    <ligand>
        <name>shikimate</name>
        <dbReference type="ChEBI" id="CHEBI:36208"/>
    </ligand>
</feature>
<feature type="binding site" evidence="4">
    <location>
        <position position="260"/>
    </location>
    <ligand>
        <name>NADP(+)</name>
        <dbReference type="ChEBI" id="CHEBI:58349"/>
    </ligand>
</feature>
<dbReference type="Gene3D" id="3.40.50.10860">
    <property type="entry name" value="Leucine Dehydrogenase, chain A, domain 1"/>
    <property type="match status" value="1"/>
</dbReference>
<dbReference type="Gene3D" id="3.40.50.720">
    <property type="entry name" value="NAD(P)-binding Rossmann-like Domain"/>
    <property type="match status" value="1"/>
</dbReference>
<name>A0ABS9W5B2_9PROT</name>
<proteinExistence type="inferred from homology"/>
<evidence type="ECO:0000256" key="1">
    <source>
        <dbReference type="ARBA" id="ARBA00004871"/>
    </source>
</evidence>
<evidence type="ECO:0000259" key="6">
    <source>
        <dbReference type="Pfam" id="PF18317"/>
    </source>
</evidence>
<feature type="binding site" evidence="4">
    <location>
        <begin position="145"/>
        <end position="149"/>
    </location>
    <ligand>
        <name>NADP(+)</name>
        <dbReference type="ChEBI" id="CHEBI:58349"/>
    </ligand>
</feature>
<evidence type="ECO:0000313" key="8">
    <source>
        <dbReference type="Proteomes" id="UP001201985"/>
    </source>
</evidence>
<dbReference type="Proteomes" id="UP001201985">
    <property type="component" value="Unassembled WGS sequence"/>
</dbReference>
<feature type="binding site" evidence="4">
    <location>
        <position position="121"/>
    </location>
    <ligand>
        <name>shikimate</name>
        <dbReference type="ChEBI" id="CHEBI:36208"/>
    </ligand>
</feature>
<feature type="binding site" evidence="4">
    <location>
        <position position="239"/>
    </location>
    <ligand>
        <name>shikimate</name>
        <dbReference type="ChEBI" id="CHEBI:36208"/>
    </ligand>
</feature>
<dbReference type="InterPro" id="IPR041121">
    <property type="entry name" value="SDH_C"/>
</dbReference>
<comment type="caution">
    <text evidence="7">The sequence shown here is derived from an EMBL/GenBank/DDBJ whole genome shotgun (WGS) entry which is preliminary data.</text>
</comment>
<dbReference type="InterPro" id="IPR013708">
    <property type="entry name" value="Shikimate_DH-bd_N"/>
</dbReference>
<dbReference type="Pfam" id="PF18317">
    <property type="entry name" value="SDH_C"/>
    <property type="match status" value="1"/>
</dbReference>
<keyword evidence="8" id="KW-1185">Reference proteome</keyword>
<dbReference type="EMBL" id="JALBUU010000004">
    <property type="protein sequence ID" value="MCI0754469.1"/>
    <property type="molecule type" value="Genomic_DNA"/>
</dbReference>
<dbReference type="Pfam" id="PF08501">
    <property type="entry name" value="Shikimate_dh_N"/>
    <property type="match status" value="1"/>
</dbReference>
<feature type="domain" description="Shikimate dehydrogenase substrate binding N-terminal" evidence="5">
    <location>
        <begin position="21"/>
        <end position="108"/>
    </location>
</feature>
<comment type="catalytic activity">
    <reaction evidence="4">
        <text>shikimate + NADP(+) = 3-dehydroshikimate + NADPH + H(+)</text>
        <dbReference type="Rhea" id="RHEA:17737"/>
        <dbReference type="ChEBI" id="CHEBI:15378"/>
        <dbReference type="ChEBI" id="CHEBI:16630"/>
        <dbReference type="ChEBI" id="CHEBI:36208"/>
        <dbReference type="ChEBI" id="CHEBI:57783"/>
        <dbReference type="ChEBI" id="CHEBI:58349"/>
        <dbReference type="EC" id="1.1.1.25"/>
    </reaction>
</comment>
<dbReference type="HAMAP" id="MF_00222">
    <property type="entry name" value="Shikimate_DH_AroE"/>
    <property type="match status" value="1"/>
</dbReference>
<comment type="pathway">
    <text evidence="1 4">Metabolic intermediate biosynthesis; chorismate biosynthesis; chorismate from D-erythrose 4-phosphate and phosphoenolpyruvate: step 4/7.</text>
</comment>
<feature type="binding site" evidence="4">
    <location>
        <position position="267"/>
    </location>
    <ligand>
        <name>shikimate</name>
        <dbReference type="ChEBI" id="CHEBI:36208"/>
    </ligand>
</feature>
<comment type="similarity">
    <text evidence="4">Belongs to the shikimate dehydrogenase family.</text>
</comment>
<dbReference type="SUPFAM" id="SSF53223">
    <property type="entry name" value="Aminoacid dehydrogenase-like, N-terminal domain"/>
    <property type="match status" value="1"/>
</dbReference>
<gene>
    <name evidence="4" type="primary">aroE</name>
    <name evidence="7" type="ORF">MON41_11950</name>
</gene>
<evidence type="ECO:0000256" key="4">
    <source>
        <dbReference type="HAMAP-Rule" id="MF_00222"/>
    </source>
</evidence>
<dbReference type="InterPro" id="IPR036291">
    <property type="entry name" value="NAD(P)-bd_dom_sf"/>
</dbReference>
<keyword evidence="2 4" id="KW-0560">Oxidoreductase</keyword>